<evidence type="ECO:0000313" key="1">
    <source>
        <dbReference type="EMBL" id="MFM9330019.1"/>
    </source>
</evidence>
<reference evidence="1" key="1">
    <citation type="submission" date="2024-12" db="EMBL/GenBank/DDBJ databases">
        <authorList>
            <person name="Wu N."/>
        </authorList>
    </citation>
    <scope>NUCLEOTIDE SEQUENCE</scope>
    <source>
        <strain evidence="1">P15</strain>
    </source>
</reference>
<name>A0ACC7NZ16_9BACL</name>
<keyword evidence="2" id="KW-1185">Reference proteome</keyword>
<evidence type="ECO:0000313" key="2">
    <source>
        <dbReference type="Proteomes" id="UP001631969"/>
    </source>
</evidence>
<proteinExistence type="predicted"/>
<dbReference type="Proteomes" id="UP001631969">
    <property type="component" value="Unassembled WGS sequence"/>
</dbReference>
<gene>
    <name evidence="1" type="ORF">ACI1P1_17110</name>
</gene>
<sequence>MYPLIYAHRGASGHAPENTMAAFRLALEEGAEGLELDVQLTADRQVVVIHDETLDRTTDGTGPVYSRTWEELRGLDASFGQEAYMGEGIPLLAQVLELLAPTQLELNIELKNGIVPYEGMEELVVRMVRQYGMEKRIVLSSFNHYSVARLAAMAPDIESAVLYAEGLYRPWEYAAFVGARSLHPHYLAVTPEIVMNAHMAGVKVRPWTVNSDEDYRRMAAAGVDAVITNYPCKFKALRG</sequence>
<accession>A0ACC7NZ16</accession>
<comment type="caution">
    <text evidence="1">The sequence shown here is derived from an EMBL/GenBank/DDBJ whole genome shotgun (WGS) entry which is preliminary data.</text>
</comment>
<protein>
    <submittedName>
        <fullName evidence="1">Glycerophosphodiester phosphodiesterase</fullName>
    </submittedName>
</protein>
<organism evidence="1 2">
    <name type="scientific">Paenibacillus mesotrionivorans</name>
    <dbReference type="NCBI Taxonomy" id="3160968"/>
    <lineage>
        <taxon>Bacteria</taxon>
        <taxon>Bacillati</taxon>
        <taxon>Bacillota</taxon>
        <taxon>Bacilli</taxon>
        <taxon>Bacillales</taxon>
        <taxon>Paenibacillaceae</taxon>
        <taxon>Paenibacillus</taxon>
    </lineage>
</organism>
<dbReference type="EMBL" id="JBJURJ010000011">
    <property type="protein sequence ID" value="MFM9330019.1"/>
    <property type="molecule type" value="Genomic_DNA"/>
</dbReference>